<feature type="region of interest" description="Disordered" evidence="1">
    <location>
        <begin position="156"/>
        <end position="198"/>
    </location>
</feature>
<dbReference type="Proteomes" id="UP001189429">
    <property type="component" value="Unassembled WGS sequence"/>
</dbReference>
<evidence type="ECO:0008006" key="5">
    <source>
        <dbReference type="Google" id="ProtNLM"/>
    </source>
</evidence>
<keyword evidence="2" id="KW-0812">Transmembrane</keyword>
<comment type="caution">
    <text evidence="3">The sequence shown here is derived from an EMBL/GenBank/DDBJ whole genome shotgun (WGS) entry which is preliminary data.</text>
</comment>
<accession>A0ABN9RNM2</accession>
<evidence type="ECO:0000256" key="1">
    <source>
        <dbReference type="SAM" id="MobiDB-lite"/>
    </source>
</evidence>
<feature type="transmembrane region" description="Helical" evidence="2">
    <location>
        <begin position="40"/>
        <end position="60"/>
    </location>
</feature>
<evidence type="ECO:0000313" key="4">
    <source>
        <dbReference type="Proteomes" id="UP001189429"/>
    </source>
</evidence>
<sequence>MMAAMMLGSQRWALIQMVVQRSPPSSALGQLTKLQLASRMLPVAGFVCLILAAAFEPLAFSWEALGQPILRLSVPGMAACIVLLTVAELGVVQRTSAVAVQVLATLHQIPVAFVGAVVFHETVSPLSAAGFGMCVVAALVYALARRAEAKSMQAGGAQLASEEHDGADVPPLGELEMRDERWRSLGGGSRKRVGHSWSAVDGADGESVLLGAARALQQLRPGRDQDEEG</sequence>
<proteinExistence type="predicted"/>
<reference evidence="3" key="1">
    <citation type="submission" date="2023-10" db="EMBL/GenBank/DDBJ databases">
        <authorList>
            <person name="Chen Y."/>
            <person name="Shah S."/>
            <person name="Dougan E. K."/>
            <person name="Thang M."/>
            <person name="Chan C."/>
        </authorList>
    </citation>
    <scope>NUCLEOTIDE SEQUENCE [LARGE SCALE GENOMIC DNA]</scope>
</reference>
<keyword evidence="2" id="KW-1133">Transmembrane helix</keyword>
<keyword evidence="4" id="KW-1185">Reference proteome</keyword>
<evidence type="ECO:0000313" key="3">
    <source>
        <dbReference type="EMBL" id="CAK0820585.1"/>
    </source>
</evidence>
<gene>
    <name evidence="3" type="ORF">PCOR1329_LOCUS22203</name>
</gene>
<feature type="non-terminal residue" evidence="3">
    <location>
        <position position="229"/>
    </location>
</feature>
<dbReference type="EMBL" id="CAUYUJ010007381">
    <property type="protein sequence ID" value="CAK0820585.1"/>
    <property type="molecule type" value="Genomic_DNA"/>
</dbReference>
<protein>
    <recommendedName>
        <fullName evidence="5">Sugar phosphate transporter domain-containing protein</fullName>
    </recommendedName>
</protein>
<keyword evidence="2" id="KW-0472">Membrane</keyword>
<evidence type="ECO:0000256" key="2">
    <source>
        <dbReference type="SAM" id="Phobius"/>
    </source>
</evidence>
<feature type="transmembrane region" description="Helical" evidence="2">
    <location>
        <begin position="72"/>
        <end position="91"/>
    </location>
</feature>
<organism evidence="3 4">
    <name type="scientific">Prorocentrum cordatum</name>
    <dbReference type="NCBI Taxonomy" id="2364126"/>
    <lineage>
        <taxon>Eukaryota</taxon>
        <taxon>Sar</taxon>
        <taxon>Alveolata</taxon>
        <taxon>Dinophyceae</taxon>
        <taxon>Prorocentrales</taxon>
        <taxon>Prorocentraceae</taxon>
        <taxon>Prorocentrum</taxon>
    </lineage>
</organism>
<feature type="transmembrane region" description="Helical" evidence="2">
    <location>
        <begin position="98"/>
        <end position="119"/>
    </location>
</feature>
<name>A0ABN9RNM2_9DINO</name>
<feature type="transmembrane region" description="Helical" evidence="2">
    <location>
        <begin position="125"/>
        <end position="144"/>
    </location>
</feature>